<evidence type="ECO:0000313" key="2">
    <source>
        <dbReference type="Proteomes" id="UP001156951"/>
    </source>
</evidence>
<dbReference type="Proteomes" id="UP001156951">
    <property type="component" value="Segment"/>
</dbReference>
<accession>A0A976UBC8</accession>
<protein>
    <submittedName>
        <fullName evidence="1">Uncharacterized protein</fullName>
    </submittedName>
</protein>
<reference evidence="1 2" key="1">
    <citation type="submission" date="2022-05" db="EMBL/GenBank/DDBJ databases">
        <title>Diverse viruses of marine archaea discovered using metagenomics.</title>
        <authorList>
            <person name="Zhou Y."/>
        </authorList>
    </citation>
    <scope>NUCLEOTIDE SEQUENCE [LARGE SCALE GENOMIC DNA]</scope>
    <source>
        <strain evidence="1">YSH_1032793</strain>
    </source>
</reference>
<organism evidence="1 2">
    <name type="scientific">Nitrososphaeria virus YSH_1032793</name>
    <dbReference type="NCBI Taxonomy" id="3071320"/>
    <lineage>
        <taxon>Viruses</taxon>
        <taxon>Duplodnaviria</taxon>
        <taxon>Heunggongvirae</taxon>
        <taxon>Uroviricota</taxon>
        <taxon>Caudoviricetes</taxon>
        <taxon>Juravirales</taxon>
        <taxon>Yanlukaviridae</taxon>
        <taxon>Sweetvirus</taxon>
        <taxon>Sweetvirus yangshanense</taxon>
    </lineage>
</organism>
<dbReference type="EMBL" id="ON649698">
    <property type="protein sequence ID" value="UVF62256.1"/>
    <property type="molecule type" value="Genomic_DNA"/>
</dbReference>
<keyword evidence="2" id="KW-1185">Reference proteome</keyword>
<evidence type="ECO:0000313" key="1">
    <source>
        <dbReference type="EMBL" id="UVF62256.1"/>
    </source>
</evidence>
<sequence>MNRIFSKLPRIPILSEECAMGRCDMCNGKTMTGYEQICECKHCHIQ</sequence>
<proteinExistence type="predicted"/>
<name>A0A976UBC8_9CAUD</name>